<reference evidence="5 6" key="1">
    <citation type="submission" date="2018-06" db="EMBL/GenBank/DDBJ databases">
        <authorList>
            <consortium name="Pathogen Informatics"/>
            <person name="Doyle S."/>
        </authorList>
    </citation>
    <scope>NUCLEOTIDE SEQUENCE [LARGE SCALE GENOMIC DNA]</scope>
    <source>
        <strain evidence="5 6">NCTC12151</strain>
    </source>
</reference>
<feature type="binding site" evidence="4">
    <location>
        <position position="73"/>
    </location>
    <ligand>
        <name>Zn(2+)</name>
        <dbReference type="ChEBI" id="CHEBI:29105"/>
    </ligand>
</feature>
<dbReference type="KEGG" id="lri:NCTC12151_03301"/>
<comment type="similarity">
    <text evidence="4">Belongs to the HypA/HybF family.</text>
</comment>
<dbReference type="PIRSF" id="PIRSF004761">
    <property type="entry name" value="Hydrgn_mat_HypA"/>
    <property type="match status" value="1"/>
</dbReference>
<evidence type="ECO:0000256" key="1">
    <source>
        <dbReference type="ARBA" id="ARBA00022596"/>
    </source>
</evidence>
<comment type="function">
    <text evidence="4">Involved in the maturation of [NiFe] hydrogenases. Required for nickel insertion into the metal center of the hydrogenase.</text>
</comment>
<evidence type="ECO:0000256" key="3">
    <source>
        <dbReference type="ARBA" id="ARBA00022833"/>
    </source>
</evidence>
<dbReference type="FunFam" id="3.30.2320.80:FF:000001">
    <property type="entry name" value="Hydrogenase maturation factor HypA"/>
    <property type="match status" value="1"/>
</dbReference>
<dbReference type="GO" id="GO:0016530">
    <property type="term" value="F:metallochaperone activity"/>
    <property type="evidence" value="ECO:0007669"/>
    <property type="project" value="UniProtKB-ARBA"/>
</dbReference>
<dbReference type="Proteomes" id="UP000249005">
    <property type="component" value="Chromosome 1"/>
</dbReference>
<feature type="binding site" evidence="4">
    <location>
        <position position="76"/>
    </location>
    <ligand>
        <name>Zn(2+)</name>
        <dbReference type="ChEBI" id="CHEBI:29105"/>
    </ligand>
</feature>
<dbReference type="GO" id="GO:0008270">
    <property type="term" value="F:zinc ion binding"/>
    <property type="evidence" value="ECO:0007669"/>
    <property type="project" value="UniProtKB-UniRule"/>
</dbReference>
<dbReference type="NCBIfam" id="TIGR00100">
    <property type="entry name" value="hypA"/>
    <property type="match status" value="1"/>
</dbReference>
<dbReference type="InterPro" id="IPR000688">
    <property type="entry name" value="HypA/HybF"/>
</dbReference>
<dbReference type="NCBIfam" id="NF009046">
    <property type="entry name" value="PRK12380.1"/>
    <property type="match status" value="1"/>
</dbReference>
<feature type="binding site" evidence="4">
    <location>
        <position position="2"/>
    </location>
    <ligand>
        <name>Ni(2+)</name>
        <dbReference type="ChEBI" id="CHEBI:49786"/>
    </ligand>
</feature>
<evidence type="ECO:0000313" key="6">
    <source>
        <dbReference type="Proteomes" id="UP000249005"/>
    </source>
</evidence>
<protein>
    <recommendedName>
        <fullName evidence="4">Hydrogenase maturation factor HypA</fullName>
    </recommendedName>
</protein>
<dbReference type="RefSeq" id="WP_111741601.1">
    <property type="nucleotide sequence ID" value="NZ_LR698987.1"/>
</dbReference>
<keyword evidence="6" id="KW-1185">Reference proteome</keyword>
<feature type="binding site" evidence="4">
    <location>
        <position position="92"/>
    </location>
    <ligand>
        <name>Zn(2+)</name>
        <dbReference type="ChEBI" id="CHEBI:29105"/>
    </ligand>
</feature>
<proteinExistence type="inferred from homology"/>
<keyword evidence="3 4" id="KW-0862">Zinc</keyword>
<dbReference type="Pfam" id="PF01155">
    <property type="entry name" value="HypA"/>
    <property type="match status" value="1"/>
</dbReference>
<gene>
    <name evidence="4 5" type="primary">hypA</name>
    <name evidence="5" type="ORF">NCTC12151_03301</name>
</gene>
<name>A0A2X4VEY3_9GAMM</name>
<dbReference type="HAMAP" id="MF_00213">
    <property type="entry name" value="HypA_HybF"/>
    <property type="match status" value="1"/>
</dbReference>
<dbReference type="EMBL" id="LS483470">
    <property type="protein sequence ID" value="SQI43860.1"/>
    <property type="molecule type" value="Genomic_DNA"/>
</dbReference>
<keyword evidence="1 4" id="KW-0533">Nickel</keyword>
<dbReference type="NCBIfam" id="NF002979">
    <property type="entry name" value="PRK03681.1"/>
    <property type="match status" value="1"/>
</dbReference>
<evidence type="ECO:0000313" key="5">
    <source>
        <dbReference type="EMBL" id="SQI43860.1"/>
    </source>
</evidence>
<sequence length="113" mass="12511">MHELSLCQSTVDIISQQAAQHGVKRVTAVWLEIGALSCVEEGALRFGFDIACRGTVAEGSQLHIIHKAAQAWCWDCSREVEITSHEAQCPHCQGLRLRVDNGDTLQIKEIEVE</sequence>
<organism evidence="5 6">
    <name type="scientific">Leminorella richardii</name>
    <dbReference type="NCBI Taxonomy" id="158841"/>
    <lineage>
        <taxon>Bacteria</taxon>
        <taxon>Pseudomonadati</taxon>
        <taxon>Pseudomonadota</taxon>
        <taxon>Gammaproteobacteria</taxon>
        <taxon>Enterobacterales</taxon>
        <taxon>Budviciaceae</taxon>
        <taxon>Leminorella</taxon>
    </lineage>
</organism>
<dbReference type="GO" id="GO:0016151">
    <property type="term" value="F:nickel cation binding"/>
    <property type="evidence" value="ECO:0007669"/>
    <property type="project" value="UniProtKB-UniRule"/>
</dbReference>
<evidence type="ECO:0000256" key="4">
    <source>
        <dbReference type="HAMAP-Rule" id="MF_00213"/>
    </source>
</evidence>
<keyword evidence="2 4" id="KW-0479">Metal-binding</keyword>
<evidence type="ECO:0000256" key="2">
    <source>
        <dbReference type="ARBA" id="ARBA00022723"/>
    </source>
</evidence>
<dbReference type="OrthoDB" id="288014at2"/>
<dbReference type="PANTHER" id="PTHR34535">
    <property type="entry name" value="HYDROGENASE MATURATION FACTOR HYPA"/>
    <property type="match status" value="1"/>
</dbReference>
<dbReference type="GO" id="GO:0051604">
    <property type="term" value="P:protein maturation"/>
    <property type="evidence" value="ECO:0007669"/>
    <property type="project" value="InterPro"/>
</dbReference>
<dbReference type="AlphaFoldDB" id="A0A2X4VEY3"/>
<dbReference type="Gene3D" id="3.30.2320.80">
    <property type="match status" value="1"/>
</dbReference>
<accession>A0A2X4VEY3</accession>
<dbReference type="PANTHER" id="PTHR34535:SF4">
    <property type="entry name" value="HYDROGENASE MATURATION FACTOR HYBF"/>
    <property type="match status" value="1"/>
</dbReference>
<feature type="binding site" evidence="4">
    <location>
        <position position="89"/>
    </location>
    <ligand>
        <name>Zn(2+)</name>
        <dbReference type="ChEBI" id="CHEBI:29105"/>
    </ligand>
</feature>